<feature type="compositionally biased region" description="Basic and acidic residues" evidence="2">
    <location>
        <begin position="117"/>
        <end position="128"/>
    </location>
</feature>
<dbReference type="PANTHER" id="PTHR23176:SF125">
    <property type="entry name" value="GTPASE ACTIVATOR (BEM2), PUTATIVE (AFU_ORTHOLOGUE AFUA_7G04450)-RELATED"/>
    <property type="match status" value="1"/>
</dbReference>
<evidence type="ECO:0000259" key="3">
    <source>
        <dbReference type="PROSITE" id="PS50238"/>
    </source>
</evidence>
<comment type="caution">
    <text evidence="4">The sequence shown here is derived from an EMBL/GenBank/DDBJ whole genome shotgun (WGS) entry which is preliminary data.</text>
</comment>
<feature type="compositionally biased region" description="Basic and acidic residues" evidence="2">
    <location>
        <begin position="77"/>
        <end position="86"/>
    </location>
</feature>
<evidence type="ECO:0000313" key="4">
    <source>
        <dbReference type="EMBL" id="KAK3167798.1"/>
    </source>
</evidence>
<keyword evidence="5" id="KW-1185">Reference proteome</keyword>
<dbReference type="PROSITE" id="PS50238">
    <property type="entry name" value="RHOGAP"/>
    <property type="match status" value="1"/>
</dbReference>
<dbReference type="InterPro" id="IPR008936">
    <property type="entry name" value="Rho_GTPase_activation_prot"/>
</dbReference>
<evidence type="ECO:0000313" key="5">
    <source>
        <dbReference type="Proteomes" id="UP001276659"/>
    </source>
</evidence>
<dbReference type="Pfam" id="PF00620">
    <property type="entry name" value="RhoGAP"/>
    <property type="match status" value="1"/>
</dbReference>
<gene>
    <name evidence="4" type="ORF">OEA41_004244</name>
</gene>
<evidence type="ECO:0000256" key="1">
    <source>
        <dbReference type="ARBA" id="ARBA00022468"/>
    </source>
</evidence>
<reference evidence="4" key="1">
    <citation type="submission" date="2022-11" db="EMBL/GenBank/DDBJ databases">
        <title>Chromosomal genome sequence assembly and mating type (MAT) locus characterization of the leprose asexual lichenized fungus Lepraria neglecta (Nyl.) Erichsen.</title>
        <authorList>
            <person name="Allen J.L."/>
            <person name="Pfeffer B."/>
        </authorList>
    </citation>
    <scope>NUCLEOTIDE SEQUENCE</scope>
    <source>
        <strain evidence="4">Allen 5258</strain>
    </source>
</reference>
<organism evidence="4 5">
    <name type="scientific">Lepraria neglecta</name>
    <dbReference type="NCBI Taxonomy" id="209136"/>
    <lineage>
        <taxon>Eukaryota</taxon>
        <taxon>Fungi</taxon>
        <taxon>Dikarya</taxon>
        <taxon>Ascomycota</taxon>
        <taxon>Pezizomycotina</taxon>
        <taxon>Lecanoromycetes</taxon>
        <taxon>OSLEUM clade</taxon>
        <taxon>Lecanoromycetidae</taxon>
        <taxon>Lecanorales</taxon>
        <taxon>Lecanorineae</taxon>
        <taxon>Stereocaulaceae</taxon>
        <taxon>Lepraria</taxon>
    </lineage>
</organism>
<feature type="compositionally biased region" description="Low complexity" evidence="2">
    <location>
        <begin position="139"/>
        <end position="156"/>
    </location>
</feature>
<dbReference type="Proteomes" id="UP001276659">
    <property type="component" value="Unassembled WGS sequence"/>
</dbReference>
<proteinExistence type="predicted"/>
<accession>A0AAD9Z1P2</accession>
<feature type="compositionally biased region" description="Polar residues" evidence="2">
    <location>
        <begin position="17"/>
        <end position="34"/>
    </location>
</feature>
<feature type="compositionally biased region" description="Polar residues" evidence="2">
    <location>
        <begin position="177"/>
        <end position="189"/>
    </location>
</feature>
<dbReference type="InterPro" id="IPR050729">
    <property type="entry name" value="Rho-GAP"/>
</dbReference>
<name>A0AAD9Z1P2_9LECA</name>
<dbReference type="CDD" id="cd00159">
    <property type="entry name" value="RhoGAP"/>
    <property type="match status" value="1"/>
</dbReference>
<dbReference type="PANTHER" id="PTHR23176">
    <property type="entry name" value="RHO/RAC/CDC GTPASE-ACTIVATING PROTEIN"/>
    <property type="match status" value="1"/>
</dbReference>
<dbReference type="GO" id="GO:0005096">
    <property type="term" value="F:GTPase activator activity"/>
    <property type="evidence" value="ECO:0007669"/>
    <property type="project" value="UniProtKB-KW"/>
</dbReference>
<feature type="compositionally biased region" description="Low complexity" evidence="2">
    <location>
        <begin position="299"/>
        <end position="310"/>
    </location>
</feature>
<feature type="compositionally biased region" description="Basic and acidic residues" evidence="2">
    <location>
        <begin position="275"/>
        <end position="297"/>
    </location>
</feature>
<dbReference type="SMART" id="SM00324">
    <property type="entry name" value="RhoGAP"/>
    <property type="match status" value="1"/>
</dbReference>
<dbReference type="GO" id="GO:0007165">
    <property type="term" value="P:signal transduction"/>
    <property type="evidence" value="ECO:0007669"/>
    <property type="project" value="InterPro"/>
</dbReference>
<sequence length="672" mass="73895">MARPASLSLTVPKRASAISSDITSPTEAGSNSPSPREAISVNVRKFDPDTPQSPSAEGQPNSPDFTSLPPFPSSPKDGPRHAREPSKGFFSNLKASKSSNKVHQVGPSKVQPTIRQVSEEIPRRKQDMNENSIYSLRKSPGSTPDLSLSTTDGSSTEDCEVHQPQGHSISRRLIGTSVMSDGRTVTTPTEIAPGGRKPKPRFGALLTRTRSTRLDDGGRNSKPITPIHTTGPEMRMQYDAADENEDGRHQPGPKTAPLQQDRSLRDMMNSNARNRSADRQPQRDRSQENIPMRRGEKASSGGLSNSSSGGLREGGGSHLFTNIKNNTTKAADGLGKAGKGFFGKIARSGSSNAKEEEPERYVISIINLPLIEQTRRTRIAQRLEDSKDKTEFWMPALPWRCIDYLNFRGCEEEGLYRVPGSDKEIRHWQKRFDQEGDINLFDEPDLYDINIIGSMFKSWLRGLPSEILPKDAQDRISTACQGKREVPQLLKDELSSLPPWNYYLLFAITCHLSLLTAYSDKNKMTYSNLCICFQPALRIDAVCFSFLVQDWRNCWQGCWTEKEALDDEYHTLENGLPANGSGPSSVGDSASSTAVDDRSLASASSHKPSIAGRGNQGRPPPLTLTKASEERLATPIREAQNDSRNGYTGSSTQLPELAPMLPLSPFSLAGNV</sequence>
<dbReference type="AlphaFoldDB" id="A0AAD9Z1P2"/>
<feature type="compositionally biased region" description="Polar residues" evidence="2">
    <location>
        <begin position="93"/>
        <end position="102"/>
    </location>
</feature>
<dbReference type="InterPro" id="IPR000198">
    <property type="entry name" value="RhoGAP_dom"/>
</dbReference>
<feature type="domain" description="Rho-GAP" evidence="3">
    <location>
        <begin position="381"/>
        <end position="572"/>
    </location>
</feature>
<dbReference type="EMBL" id="JASNWA010000010">
    <property type="protein sequence ID" value="KAK3167798.1"/>
    <property type="molecule type" value="Genomic_DNA"/>
</dbReference>
<feature type="compositionally biased region" description="Polar residues" evidence="2">
    <location>
        <begin position="642"/>
        <end position="654"/>
    </location>
</feature>
<feature type="compositionally biased region" description="Polar residues" evidence="2">
    <location>
        <begin position="50"/>
        <end position="65"/>
    </location>
</feature>
<dbReference type="Gene3D" id="1.10.555.10">
    <property type="entry name" value="Rho GTPase activation protein"/>
    <property type="match status" value="1"/>
</dbReference>
<feature type="region of interest" description="Disordered" evidence="2">
    <location>
        <begin position="1"/>
        <end position="322"/>
    </location>
</feature>
<evidence type="ECO:0000256" key="2">
    <source>
        <dbReference type="SAM" id="MobiDB-lite"/>
    </source>
</evidence>
<dbReference type="SUPFAM" id="SSF48350">
    <property type="entry name" value="GTPase activation domain, GAP"/>
    <property type="match status" value="1"/>
</dbReference>
<feature type="region of interest" description="Disordered" evidence="2">
    <location>
        <begin position="602"/>
        <end position="672"/>
    </location>
</feature>
<dbReference type="GO" id="GO:0005938">
    <property type="term" value="C:cell cortex"/>
    <property type="evidence" value="ECO:0007669"/>
    <property type="project" value="UniProtKB-ARBA"/>
</dbReference>
<keyword evidence="1" id="KW-0343">GTPase activation</keyword>
<protein>
    <recommendedName>
        <fullName evidence="3">Rho-GAP domain-containing protein</fullName>
    </recommendedName>
</protein>